<gene>
    <name evidence="3" type="ORF">K8V90_03260</name>
</gene>
<name>A0A921MZR0_9FIRM</name>
<comment type="caution">
    <text evidence="3">The sequence shown here is derived from an EMBL/GenBank/DDBJ whole genome shotgun (WGS) entry which is preliminary data.</text>
</comment>
<feature type="domain" description="DUF3899" evidence="2">
    <location>
        <begin position="31"/>
        <end position="116"/>
    </location>
</feature>
<dbReference type="AlphaFoldDB" id="A0A921MZR0"/>
<feature type="transmembrane region" description="Helical" evidence="1">
    <location>
        <begin position="101"/>
        <end position="120"/>
    </location>
</feature>
<keyword evidence="1" id="KW-1133">Transmembrane helix</keyword>
<sequence length="121" mass="14221">MKFFYILLAINLLISSFYDIISKNSSNFAFINCSFIIGMFYFLAGALCYVWEKGFFNITLFSFNKINKEIQKRKGFLIDEYNVTLDDYIYKKNKFFLTNNLLICGGLISSLCIIISFYTYK</sequence>
<reference evidence="3" key="2">
    <citation type="submission" date="2021-09" db="EMBL/GenBank/DDBJ databases">
        <authorList>
            <person name="Gilroy R."/>
        </authorList>
    </citation>
    <scope>NUCLEOTIDE SEQUENCE</scope>
    <source>
        <strain evidence="3">1277</strain>
    </source>
</reference>
<dbReference type="EMBL" id="DYUB01000109">
    <property type="protein sequence ID" value="HJG96103.1"/>
    <property type="molecule type" value="Genomic_DNA"/>
</dbReference>
<reference evidence="3" key="1">
    <citation type="journal article" date="2021" name="PeerJ">
        <title>Extensive microbial diversity within the chicken gut microbiome revealed by metagenomics and culture.</title>
        <authorList>
            <person name="Gilroy R."/>
            <person name="Ravi A."/>
            <person name="Getino M."/>
            <person name="Pursley I."/>
            <person name="Horton D.L."/>
            <person name="Alikhan N.F."/>
            <person name="Baker D."/>
            <person name="Gharbi K."/>
            <person name="Hall N."/>
            <person name="Watson M."/>
            <person name="Adriaenssens E.M."/>
            <person name="Foster-Nyarko E."/>
            <person name="Jarju S."/>
            <person name="Secka A."/>
            <person name="Antonio M."/>
            <person name="Oren A."/>
            <person name="Chaudhuri R.R."/>
            <person name="La Ragione R."/>
            <person name="Hildebrand F."/>
            <person name="Pallen M.J."/>
        </authorList>
    </citation>
    <scope>NUCLEOTIDE SEQUENCE</scope>
    <source>
        <strain evidence="3">1277</strain>
    </source>
</reference>
<organism evidence="3 4">
    <name type="scientific">Romboutsia timonensis</name>
    <dbReference type="NCBI Taxonomy" id="1776391"/>
    <lineage>
        <taxon>Bacteria</taxon>
        <taxon>Bacillati</taxon>
        <taxon>Bacillota</taxon>
        <taxon>Clostridia</taxon>
        <taxon>Peptostreptococcales</taxon>
        <taxon>Peptostreptococcaceae</taxon>
        <taxon>Romboutsia</taxon>
    </lineage>
</organism>
<evidence type="ECO:0000259" key="2">
    <source>
        <dbReference type="Pfam" id="PF13038"/>
    </source>
</evidence>
<evidence type="ECO:0000313" key="4">
    <source>
        <dbReference type="Proteomes" id="UP000776700"/>
    </source>
</evidence>
<proteinExistence type="predicted"/>
<protein>
    <submittedName>
        <fullName evidence="3">DUF3899 domain-containing protein</fullName>
    </submittedName>
</protein>
<dbReference type="InterPro" id="IPR025007">
    <property type="entry name" value="DUF3899"/>
</dbReference>
<feature type="transmembrane region" description="Helical" evidence="1">
    <location>
        <begin position="29"/>
        <end position="51"/>
    </location>
</feature>
<keyword evidence="1" id="KW-0472">Membrane</keyword>
<dbReference type="Pfam" id="PF13038">
    <property type="entry name" value="DUF3899"/>
    <property type="match status" value="1"/>
</dbReference>
<evidence type="ECO:0000313" key="3">
    <source>
        <dbReference type="EMBL" id="HJG96103.1"/>
    </source>
</evidence>
<evidence type="ECO:0000256" key="1">
    <source>
        <dbReference type="SAM" id="Phobius"/>
    </source>
</evidence>
<dbReference type="Proteomes" id="UP000776700">
    <property type="component" value="Unassembled WGS sequence"/>
</dbReference>
<keyword evidence="1" id="KW-0812">Transmembrane</keyword>
<accession>A0A921MZR0</accession>